<dbReference type="Proteomes" id="UP000295293">
    <property type="component" value="Unassembled WGS sequence"/>
</dbReference>
<gene>
    <name evidence="1" type="ORF">DFR29_10230</name>
</gene>
<sequence length="30" mass="3222">MSAQPHTSLPVQSAHTLLFFPLGSEPELVS</sequence>
<accession>A0A4R6Z6J1</accession>
<proteinExistence type="predicted"/>
<dbReference type="EMBL" id="SNZH01000002">
    <property type="protein sequence ID" value="TDR47371.1"/>
    <property type="molecule type" value="Genomic_DNA"/>
</dbReference>
<evidence type="ECO:0000313" key="1">
    <source>
        <dbReference type="EMBL" id="TDR47371.1"/>
    </source>
</evidence>
<dbReference type="AlphaFoldDB" id="A0A4R6Z6J1"/>
<organism evidence="1 2">
    <name type="scientific">Tahibacter aquaticus</name>
    <dbReference type="NCBI Taxonomy" id="520092"/>
    <lineage>
        <taxon>Bacteria</taxon>
        <taxon>Pseudomonadati</taxon>
        <taxon>Pseudomonadota</taxon>
        <taxon>Gammaproteobacteria</taxon>
        <taxon>Lysobacterales</taxon>
        <taxon>Rhodanobacteraceae</taxon>
        <taxon>Tahibacter</taxon>
    </lineage>
</organism>
<protein>
    <submittedName>
        <fullName evidence="1">Uncharacterized protein</fullName>
    </submittedName>
</protein>
<evidence type="ECO:0000313" key="2">
    <source>
        <dbReference type="Proteomes" id="UP000295293"/>
    </source>
</evidence>
<reference evidence="1 2" key="1">
    <citation type="submission" date="2019-03" db="EMBL/GenBank/DDBJ databases">
        <title>Genomic Encyclopedia of Type Strains, Phase IV (KMG-IV): sequencing the most valuable type-strain genomes for metagenomic binning, comparative biology and taxonomic classification.</title>
        <authorList>
            <person name="Goeker M."/>
        </authorList>
    </citation>
    <scope>NUCLEOTIDE SEQUENCE [LARGE SCALE GENOMIC DNA]</scope>
    <source>
        <strain evidence="1 2">DSM 21667</strain>
    </source>
</reference>
<comment type="caution">
    <text evidence="1">The sequence shown here is derived from an EMBL/GenBank/DDBJ whole genome shotgun (WGS) entry which is preliminary data.</text>
</comment>
<name>A0A4R6Z6J1_9GAMM</name>
<keyword evidence="2" id="KW-1185">Reference proteome</keyword>